<organism evidence="6 7">
    <name type="scientific">Vibrio caribbeanicus ATCC BAA-2122</name>
    <dbReference type="NCBI Taxonomy" id="796620"/>
    <lineage>
        <taxon>Bacteria</taxon>
        <taxon>Pseudomonadati</taxon>
        <taxon>Pseudomonadota</taxon>
        <taxon>Gammaproteobacteria</taxon>
        <taxon>Vibrionales</taxon>
        <taxon>Vibrionaceae</taxon>
        <taxon>Vibrio</taxon>
    </lineage>
</organism>
<evidence type="ECO:0000256" key="1">
    <source>
        <dbReference type="ARBA" id="ARBA00022491"/>
    </source>
</evidence>
<evidence type="ECO:0000313" key="7">
    <source>
        <dbReference type="Proteomes" id="UP000002943"/>
    </source>
</evidence>
<evidence type="ECO:0000259" key="5">
    <source>
        <dbReference type="PROSITE" id="PS01124"/>
    </source>
</evidence>
<dbReference type="PANTHER" id="PTHR11019">
    <property type="entry name" value="HTH-TYPE TRANSCRIPTIONAL REGULATOR NIMR"/>
    <property type="match status" value="1"/>
</dbReference>
<sequence length="259" mass="29705">MANSIPSGFFNPDAYQQTVVALRLTEAEQNEVPFHQHRKGQLVMPLSGFVKSRIEDAIWMVPRHCAVWIPSKMPHSNYVASRSDICMLFVDPDIEGLPEKTCTLSVSPLLRELVVKLASEDKDYDQQGRVGRLAEVLIDELVSMPTERFEFPIPSEPRLNKLAYWMLEKPNNQTSIKLWAQRLAMSDRTLSRLVKQELGMTFGQWRAQLHVVVVLQKLSQKETVQRISEDLGYESVSAFITFFKKMFGKPPAQYMKGFQ</sequence>
<dbReference type="Proteomes" id="UP000002943">
    <property type="component" value="Unassembled WGS sequence"/>
</dbReference>
<keyword evidence="2" id="KW-0805">Transcription regulation</keyword>
<dbReference type="SUPFAM" id="SSF46689">
    <property type="entry name" value="Homeodomain-like"/>
    <property type="match status" value="2"/>
</dbReference>
<evidence type="ECO:0000256" key="3">
    <source>
        <dbReference type="ARBA" id="ARBA00023125"/>
    </source>
</evidence>
<comment type="caution">
    <text evidence="6">The sequence shown here is derived from an EMBL/GenBank/DDBJ whole genome shotgun (WGS) entry which is preliminary data.</text>
</comment>
<keyword evidence="3 6" id="KW-0238">DNA-binding</keyword>
<dbReference type="eggNOG" id="COG2207">
    <property type="taxonomic scope" value="Bacteria"/>
</dbReference>
<evidence type="ECO:0000256" key="2">
    <source>
        <dbReference type="ARBA" id="ARBA00023015"/>
    </source>
</evidence>
<protein>
    <submittedName>
        <fullName evidence="6">AraC-type DNA-binding domain-containing protein</fullName>
    </submittedName>
</protein>
<keyword evidence="1" id="KW-0678">Repressor</keyword>
<keyword evidence="4" id="KW-0804">Transcription</keyword>
<dbReference type="PROSITE" id="PS01124">
    <property type="entry name" value="HTH_ARAC_FAMILY_2"/>
    <property type="match status" value="1"/>
</dbReference>
<evidence type="ECO:0000256" key="4">
    <source>
        <dbReference type="ARBA" id="ARBA00023163"/>
    </source>
</evidence>
<dbReference type="CDD" id="cd06124">
    <property type="entry name" value="cupin_NimR-like_N"/>
    <property type="match status" value="1"/>
</dbReference>
<dbReference type="SUPFAM" id="SSF51182">
    <property type="entry name" value="RmlC-like cupins"/>
    <property type="match status" value="1"/>
</dbReference>
<dbReference type="STRING" id="796620.VIBC2010_08438"/>
<evidence type="ECO:0000313" key="6">
    <source>
        <dbReference type="EMBL" id="EFP98561.1"/>
    </source>
</evidence>
<dbReference type="GO" id="GO:0043565">
    <property type="term" value="F:sequence-specific DNA binding"/>
    <property type="evidence" value="ECO:0007669"/>
    <property type="project" value="InterPro"/>
</dbReference>
<gene>
    <name evidence="6" type="ORF">VIBC2010_08438</name>
</gene>
<dbReference type="Gene3D" id="2.60.120.10">
    <property type="entry name" value="Jelly Rolls"/>
    <property type="match status" value="1"/>
</dbReference>
<dbReference type="RefSeq" id="WP_009599233.1">
    <property type="nucleotide sequence ID" value="NZ_AEIU01000002.1"/>
</dbReference>
<dbReference type="SMART" id="SM00342">
    <property type="entry name" value="HTH_ARAC"/>
    <property type="match status" value="1"/>
</dbReference>
<dbReference type="EMBL" id="AEIU01000002">
    <property type="protein sequence ID" value="EFP98561.1"/>
    <property type="molecule type" value="Genomic_DNA"/>
</dbReference>
<dbReference type="GO" id="GO:0003700">
    <property type="term" value="F:DNA-binding transcription factor activity"/>
    <property type="evidence" value="ECO:0007669"/>
    <property type="project" value="InterPro"/>
</dbReference>
<dbReference type="InterPro" id="IPR020449">
    <property type="entry name" value="Tscrpt_reg_AraC-type_HTH"/>
</dbReference>
<dbReference type="InterPro" id="IPR011051">
    <property type="entry name" value="RmlC_Cupin_sf"/>
</dbReference>
<name>E3BEE4_9VIBR</name>
<dbReference type="PRINTS" id="PR00032">
    <property type="entry name" value="HTHARAC"/>
</dbReference>
<dbReference type="Gene3D" id="1.10.10.60">
    <property type="entry name" value="Homeodomain-like"/>
    <property type="match status" value="2"/>
</dbReference>
<dbReference type="InterPro" id="IPR009057">
    <property type="entry name" value="Homeodomain-like_sf"/>
</dbReference>
<feature type="domain" description="HTH araC/xylS-type" evidence="5">
    <location>
        <begin position="160"/>
        <end position="257"/>
    </location>
</feature>
<dbReference type="PANTHER" id="PTHR11019:SF199">
    <property type="entry name" value="HTH-TYPE TRANSCRIPTIONAL REGULATOR NIMR"/>
    <property type="match status" value="1"/>
</dbReference>
<proteinExistence type="predicted"/>
<keyword evidence="7" id="KW-1185">Reference proteome</keyword>
<dbReference type="FunFam" id="1.10.10.60:FF:000132">
    <property type="entry name" value="AraC family transcriptional regulator"/>
    <property type="match status" value="1"/>
</dbReference>
<dbReference type="AlphaFoldDB" id="E3BEE4"/>
<dbReference type="OrthoDB" id="5949386at2"/>
<dbReference type="InterPro" id="IPR014710">
    <property type="entry name" value="RmlC-like_jellyroll"/>
</dbReference>
<dbReference type="InterPro" id="IPR018060">
    <property type="entry name" value="HTH_AraC"/>
</dbReference>
<reference evidence="6 7" key="1">
    <citation type="journal article" date="2012" name="Int. J. Syst. Evol. Microbiol.">
        <title>Vibrio caribbeanicus sp. nov., isolated from the marine sponge Scleritoderma cyanea.</title>
        <authorList>
            <person name="Hoffmann M."/>
            <person name="Monday S.R."/>
            <person name="Allard M.W."/>
            <person name="Strain E.A."/>
            <person name="Whittaker P."/>
            <person name="Naum M."/>
            <person name="McCarthy P.J."/>
            <person name="Lopez J.V."/>
            <person name="Fischer M."/>
            <person name="Brown E.W."/>
        </authorList>
    </citation>
    <scope>NUCLEOTIDE SEQUENCE [LARGE SCALE GENOMIC DNA]</scope>
    <source>
        <strain evidence="6 7">ATCC BAA-2122</strain>
    </source>
</reference>
<dbReference type="Pfam" id="PF12833">
    <property type="entry name" value="HTH_18"/>
    <property type="match status" value="1"/>
</dbReference>
<accession>E3BEE4</accession>